<dbReference type="RefSeq" id="WP_275580688.1">
    <property type="nucleotide sequence ID" value="NZ_JAFBDR010000002.1"/>
</dbReference>
<protein>
    <submittedName>
        <fullName evidence="1">Uncharacterized protein</fullName>
    </submittedName>
</protein>
<proteinExistence type="predicted"/>
<gene>
    <name evidence="1" type="ORF">JOC48_000437</name>
</gene>
<evidence type="ECO:0000313" key="2">
    <source>
        <dbReference type="Proteomes" id="UP001296943"/>
    </source>
</evidence>
<reference evidence="1 2" key="1">
    <citation type="submission" date="2021-01" db="EMBL/GenBank/DDBJ databases">
        <title>Genomic Encyclopedia of Type Strains, Phase IV (KMG-IV): sequencing the most valuable type-strain genomes for metagenomic binning, comparative biology and taxonomic classification.</title>
        <authorList>
            <person name="Goeker M."/>
        </authorList>
    </citation>
    <scope>NUCLEOTIDE SEQUENCE [LARGE SCALE GENOMIC DNA]</scope>
    <source>
        <strain evidence="1 2">DSM 23711</strain>
    </source>
</reference>
<comment type="caution">
    <text evidence="1">The sequence shown here is derived from an EMBL/GenBank/DDBJ whole genome shotgun (WGS) entry which is preliminary data.</text>
</comment>
<accession>A0ABS2MVN0</accession>
<organism evidence="1 2">
    <name type="scientific">Aquibacillus albus</name>
    <dbReference type="NCBI Taxonomy" id="1168171"/>
    <lineage>
        <taxon>Bacteria</taxon>
        <taxon>Bacillati</taxon>
        <taxon>Bacillota</taxon>
        <taxon>Bacilli</taxon>
        <taxon>Bacillales</taxon>
        <taxon>Bacillaceae</taxon>
        <taxon>Aquibacillus</taxon>
    </lineage>
</organism>
<dbReference type="EMBL" id="JAFBDR010000002">
    <property type="protein sequence ID" value="MBM7569959.1"/>
    <property type="molecule type" value="Genomic_DNA"/>
</dbReference>
<keyword evidence="2" id="KW-1185">Reference proteome</keyword>
<dbReference type="Proteomes" id="UP001296943">
    <property type="component" value="Unassembled WGS sequence"/>
</dbReference>
<sequence>MQSYQNDFYLKLKEEFEVLLNRKLTDKEKEFLLWLASKKALF</sequence>
<name>A0ABS2MVN0_9BACI</name>
<evidence type="ECO:0000313" key="1">
    <source>
        <dbReference type="EMBL" id="MBM7569959.1"/>
    </source>
</evidence>